<dbReference type="EMBL" id="CAJVQB010063330">
    <property type="protein sequence ID" value="CAG8840631.1"/>
    <property type="molecule type" value="Genomic_DNA"/>
</dbReference>
<name>A0ABN7WVQ8_GIGMA</name>
<proteinExistence type="predicted"/>
<gene>
    <name evidence="2" type="ORF">GMARGA_LOCUS34999</name>
</gene>
<feature type="non-terminal residue" evidence="2">
    <location>
        <position position="1"/>
    </location>
</feature>
<sequence>TAIIASIDNVVLFVAIVVSNIIGVFDLASVAGFDNMGIARFDIMSIGTFDNVDISAFESVTDSDIANLGV</sequence>
<dbReference type="Proteomes" id="UP000789901">
    <property type="component" value="Unassembled WGS sequence"/>
</dbReference>
<evidence type="ECO:0000313" key="2">
    <source>
        <dbReference type="EMBL" id="CAG8840631.1"/>
    </source>
</evidence>
<evidence type="ECO:0000313" key="3">
    <source>
        <dbReference type="Proteomes" id="UP000789901"/>
    </source>
</evidence>
<feature type="transmembrane region" description="Helical" evidence="1">
    <location>
        <begin position="12"/>
        <end position="33"/>
    </location>
</feature>
<keyword evidence="1" id="KW-0812">Transmembrane</keyword>
<accession>A0ABN7WVQ8</accession>
<organism evidence="2 3">
    <name type="scientific">Gigaspora margarita</name>
    <dbReference type="NCBI Taxonomy" id="4874"/>
    <lineage>
        <taxon>Eukaryota</taxon>
        <taxon>Fungi</taxon>
        <taxon>Fungi incertae sedis</taxon>
        <taxon>Mucoromycota</taxon>
        <taxon>Glomeromycotina</taxon>
        <taxon>Glomeromycetes</taxon>
        <taxon>Diversisporales</taxon>
        <taxon>Gigasporaceae</taxon>
        <taxon>Gigaspora</taxon>
    </lineage>
</organism>
<comment type="caution">
    <text evidence="2">The sequence shown here is derived from an EMBL/GenBank/DDBJ whole genome shotgun (WGS) entry which is preliminary data.</text>
</comment>
<keyword evidence="3" id="KW-1185">Reference proteome</keyword>
<evidence type="ECO:0000256" key="1">
    <source>
        <dbReference type="SAM" id="Phobius"/>
    </source>
</evidence>
<reference evidence="2 3" key="1">
    <citation type="submission" date="2021-06" db="EMBL/GenBank/DDBJ databases">
        <authorList>
            <person name="Kallberg Y."/>
            <person name="Tangrot J."/>
            <person name="Rosling A."/>
        </authorList>
    </citation>
    <scope>NUCLEOTIDE SEQUENCE [LARGE SCALE GENOMIC DNA]</scope>
    <source>
        <strain evidence="2 3">120-4 pot B 10/14</strain>
    </source>
</reference>
<keyword evidence="1" id="KW-0472">Membrane</keyword>
<keyword evidence="1" id="KW-1133">Transmembrane helix</keyword>
<feature type="non-terminal residue" evidence="2">
    <location>
        <position position="70"/>
    </location>
</feature>
<protein>
    <submittedName>
        <fullName evidence="2">42919_t:CDS:1</fullName>
    </submittedName>
</protein>